<organism evidence="1 2">
    <name type="scientific">Portunus trituberculatus</name>
    <name type="common">Swimming crab</name>
    <name type="synonym">Neptunus trituberculatus</name>
    <dbReference type="NCBI Taxonomy" id="210409"/>
    <lineage>
        <taxon>Eukaryota</taxon>
        <taxon>Metazoa</taxon>
        <taxon>Ecdysozoa</taxon>
        <taxon>Arthropoda</taxon>
        <taxon>Crustacea</taxon>
        <taxon>Multicrustacea</taxon>
        <taxon>Malacostraca</taxon>
        <taxon>Eumalacostraca</taxon>
        <taxon>Eucarida</taxon>
        <taxon>Decapoda</taxon>
        <taxon>Pleocyemata</taxon>
        <taxon>Brachyura</taxon>
        <taxon>Eubrachyura</taxon>
        <taxon>Portunoidea</taxon>
        <taxon>Portunidae</taxon>
        <taxon>Portuninae</taxon>
        <taxon>Portunus</taxon>
    </lineage>
</organism>
<name>A0A5B7E671_PORTR</name>
<keyword evidence="2" id="KW-1185">Reference proteome</keyword>
<evidence type="ECO:0000313" key="2">
    <source>
        <dbReference type="Proteomes" id="UP000324222"/>
    </source>
</evidence>
<sequence length="104" mass="11623">MSPARGRVYAILRTEDWFGHGFVFPRQTGHMQSWERTRRDSPIHRLLVRGQPLVTGWGGVGSCRSPANLQLMPHVFINHTGRCVSSGTVVDPRDGQGVKQAPYV</sequence>
<gene>
    <name evidence="1" type="ORF">E2C01_021915</name>
</gene>
<evidence type="ECO:0000313" key="1">
    <source>
        <dbReference type="EMBL" id="MPC28706.1"/>
    </source>
</evidence>
<dbReference type="Proteomes" id="UP000324222">
    <property type="component" value="Unassembled WGS sequence"/>
</dbReference>
<accession>A0A5B7E671</accession>
<dbReference type="EMBL" id="VSRR010001953">
    <property type="protein sequence ID" value="MPC28706.1"/>
    <property type="molecule type" value="Genomic_DNA"/>
</dbReference>
<reference evidence="1 2" key="1">
    <citation type="submission" date="2019-05" db="EMBL/GenBank/DDBJ databases">
        <title>Another draft genome of Portunus trituberculatus and its Hox gene families provides insights of decapod evolution.</title>
        <authorList>
            <person name="Jeong J.-H."/>
            <person name="Song I."/>
            <person name="Kim S."/>
            <person name="Choi T."/>
            <person name="Kim D."/>
            <person name="Ryu S."/>
            <person name="Kim W."/>
        </authorList>
    </citation>
    <scope>NUCLEOTIDE SEQUENCE [LARGE SCALE GENOMIC DNA]</scope>
    <source>
        <tissue evidence="1">Muscle</tissue>
    </source>
</reference>
<proteinExistence type="predicted"/>
<dbReference type="AlphaFoldDB" id="A0A5B7E671"/>
<protein>
    <submittedName>
        <fullName evidence="1">Uncharacterized protein</fullName>
    </submittedName>
</protein>
<comment type="caution">
    <text evidence="1">The sequence shown here is derived from an EMBL/GenBank/DDBJ whole genome shotgun (WGS) entry which is preliminary data.</text>
</comment>